<dbReference type="SUPFAM" id="SSF55811">
    <property type="entry name" value="Nudix"/>
    <property type="match status" value="1"/>
</dbReference>
<accession>A0A4Z0GLI9</accession>
<dbReference type="InterPro" id="IPR015797">
    <property type="entry name" value="NUDIX_hydrolase-like_dom_sf"/>
</dbReference>
<gene>
    <name evidence="1" type="ORF">E4665_14720</name>
</gene>
<protein>
    <recommendedName>
        <fullName evidence="3">NUDIX hydrolase</fullName>
    </recommendedName>
</protein>
<evidence type="ECO:0000313" key="2">
    <source>
        <dbReference type="Proteomes" id="UP000298347"/>
    </source>
</evidence>
<evidence type="ECO:0008006" key="3">
    <source>
        <dbReference type="Google" id="ProtNLM"/>
    </source>
</evidence>
<proteinExistence type="predicted"/>
<evidence type="ECO:0000313" key="1">
    <source>
        <dbReference type="EMBL" id="TGA96658.1"/>
    </source>
</evidence>
<dbReference type="EMBL" id="SRJD01000021">
    <property type="protein sequence ID" value="TGA96658.1"/>
    <property type="molecule type" value="Genomic_DNA"/>
</dbReference>
<dbReference type="AlphaFoldDB" id="A0A4Z0GLI9"/>
<sequence length="109" mass="12130">MIGGDDRWQISGIRSAPVLAAFLRTLHSFSTDIASDVHHVAIFYLIDDTTGSFQKPEIFEGQDSAGAKWVSLDELTIQSASPLVLKAVEWLKSKKLPLNPTVYEKWDVL</sequence>
<comment type="caution">
    <text evidence="1">The sequence shown here is derived from an EMBL/GenBank/DDBJ whole genome shotgun (WGS) entry which is preliminary data.</text>
</comment>
<organism evidence="1 2">
    <name type="scientific">Sporolactobacillus shoreae</name>
    <dbReference type="NCBI Taxonomy" id="1465501"/>
    <lineage>
        <taxon>Bacteria</taxon>
        <taxon>Bacillati</taxon>
        <taxon>Bacillota</taxon>
        <taxon>Bacilli</taxon>
        <taxon>Bacillales</taxon>
        <taxon>Sporolactobacillaceae</taxon>
        <taxon>Sporolactobacillus</taxon>
    </lineage>
</organism>
<reference evidence="1 2" key="1">
    <citation type="journal article" date="2015" name="Int. J. Syst. Evol. Microbiol.">
        <title>Sporolactobacillus shoreae sp. nov. and Sporolactobacillus spathodeae sp. nov., two spore-forming lactic acid bacteria isolated from tree barks in Thailand.</title>
        <authorList>
            <person name="Thamacharoensuk T."/>
            <person name="Kitahara M."/>
            <person name="Ohkuma M."/>
            <person name="Thongchul N."/>
            <person name="Tanasupawat S."/>
        </authorList>
    </citation>
    <scope>NUCLEOTIDE SEQUENCE [LARGE SCALE GENOMIC DNA]</scope>
    <source>
        <strain evidence="1 2">BK92</strain>
    </source>
</reference>
<dbReference type="Proteomes" id="UP000298347">
    <property type="component" value="Unassembled WGS sequence"/>
</dbReference>
<dbReference type="RefSeq" id="WP_135349554.1">
    <property type="nucleotide sequence ID" value="NZ_SRJD01000021.1"/>
</dbReference>
<dbReference type="OrthoDB" id="369191at2"/>
<keyword evidence="2" id="KW-1185">Reference proteome</keyword>
<name>A0A4Z0GLI9_9BACL</name>